<dbReference type="Proteomes" id="UP000178198">
    <property type="component" value="Chromosome"/>
</dbReference>
<evidence type="ECO:0008006" key="4">
    <source>
        <dbReference type="Google" id="ProtNLM"/>
    </source>
</evidence>
<proteinExistence type="predicted"/>
<dbReference type="OrthoDB" id="1345252at2"/>
<dbReference type="Pfam" id="PF12875">
    <property type="entry name" value="DUF3826"/>
    <property type="match status" value="1"/>
</dbReference>
<dbReference type="InterPro" id="IPR024284">
    <property type="entry name" value="DUF3826"/>
</dbReference>
<organism evidence="2 3">
    <name type="scientific">Flavobacterium commune</name>
    <dbReference type="NCBI Taxonomy" id="1306519"/>
    <lineage>
        <taxon>Bacteria</taxon>
        <taxon>Pseudomonadati</taxon>
        <taxon>Bacteroidota</taxon>
        <taxon>Flavobacteriia</taxon>
        <taxon>Flavobacteriales</taxon>
        <taxon>Flavobacteriaceae</taxon>
        <taxon>Flavobacterium</taxon>
    </lineage>
</organism>
<evidence type="ECO:0000256" key="1">
    <source>
        <dbReference type="SAM" id="SignalP"/>
    </source>
</evidence>
<reference evidence="2 3" key="1">
    <citation type="submission" date="2016-10" db="EMBL/GenBank/DDBJ databases">
        <title>Complete Genome Sequence of Flavobacterium sp. PK15.</title>
        <authorList>
            <person name="Ekwe A."/>
            <person name="Kim S.B."/>
        </authorList>
    </citation>
    <scope>NUCLEOTIDE SEQUENCE [LARGE SCALE GENOMIC DNA]</scope>
    <source>
        <strain evidence="2 3">PK15</strain>
    </source>
</reference>
<gene>
    <name evidence="2" type="ORF">BIW12_12445</name>
</gene>
<keyword evidence="3" id="KW-1185">Reference proteome</keyword>
<evidence type="ECO:0000313" key="3">
    <source>
        <dbReference type="Proteomes" id="UP000178198"/>
    </source>
</evidence>
<sequence length="221" mass="24675">MKVKKIKVLLLIGLITLGTLAKAQSVQAADEEVKKAKEWISTLALKDDAKEDRLVQVVATHLSLIKDWHNSHPASTVPAGINPLDGKPLSELHRQIIADSAMPSTIHQDLMSGLRKDLSEDQVALVLDKYTIGKVAFTMKGYQAIVPQMTAAETAEIQKLLEKAREQAVDFKSMKQISAIFEIYKTQAEQYLNNNGRNWRQMYADYTKKIKAEKAAKSNSK</sequence>
<name>A0A1D9PC83_9FLAO</name>
<keyword evidence="1" id="KW-0732">Signal</keyword>
<accession>A0A1D9PC83</accession>
<protein>
    <recommendedName>
        <fullName evidence="4">DUF3826 domain-containing protein</fullName>
    </recommendedName>
</protein>
<dbReference type="AlphaFoldDB" id="A0A1D9PC83"/>
<feature type="chain" id="PRO_5009444498" description="DUF3826 domain-containing protein" evidence="1">
    <location>
        <begin position="29"/>
        <end position="221"/>
    </location>
</feature>
<dbReference type="STRING" id="1306519.BIW12_12445"/>
<dbReference type="RefSeq" id="WP_071185412.1">
    <property type="nucleotide sequence ID" value="NZ_CP017774.1"/>
</dbReference>
<dbReference type="KEGG" id="fcm:BIW12_12445"/>
<feature type="signal peptide" evidence="1">
    <location>
        <begin position="1"/>
        <end position="28"/>
    </location>
</feature>
<evidence type="ECO:0000313" key="2">
    <source>
        <dbReference type="EMBL" id="APA00172.1"/>
    </source>
</evidence>
<dbReference type="EMBL" id="CP017774">
    <property type="protein sequence ID" value="APA00172.1"/>
    <property type="molecule type" value="Genomic_DNA"/>
</dbReference>